<dbReference type="OrthoDB" id="6052380at2"/>
<protein>
    <submittedName>
        <fullName evidence="1">Uncharacterized protein</fullName>
    </submittedName>
</protein>
<name>A0A4Q8M057_9GAMM</name>
<dbReference type="RefSeq" id="WP_130535536.1">
    <property type="nucleotide sequence ID" value="NZ_SHMG01000012.1"/>
</dbReference>
<comment type="caution">
    <text evidence="1">The sequence shown here is derived from an EMBL/GenBank/DDBJ whole genome shotgun (WGS) entry which is preliminary data.</text>
</comment>
<evidence type="ECO:0000313" key="2">
    <source>
        <dbReference type="Proteomes" id="UP000294164"/>
    </source>
</evidence>
<dbReference type="AlphaFoldDB" id="A0A4Q8M057"/>
<evidence type="ECO:0000313" key="1">
    <source>
        <dbReference type="EMBL" id="TAA38475.1"/>
    </source>
</evidence>
<gene>
    <name evidence="1" type="ORF">EA655_16410</name>
</gene>
<sequence length="273" mass="28946">MIVGGYAASASAIIVQCNNCLPDGAFATAANQTLGEVVIVDNAKHLITRYYNRMERGRKIVQFVDSPSDLKNWYFGFIGDVVALSDSNGQVLIETGPGYSSNNSLMRRDPFANYDNWNAYNVITSPSGRQQLGESLADSLRPSIPGVSESLAQAMVSAGTGYAGTTLVFRIHWRDGSTSMFTYTGASPFAAYKDGSSTDKNKNPIVDSAVGGVNAGSIYVGTYQFQSNADKQVWVSSAALYGVTVGGVTGVGTVVVCNLQSTEGPVRIVCNGR</sequence>
<reference evidence="1 2" key="1">
    <citation type="submission" date="2019-02" db="EMBL/GenBank/DDBJ databases">
        <title>WGS of Pseudoxanthomonas species novum from clinical isolates.</title>
        <authorList>
            <person name="Bernier A.-M."/>
            <person name="Bernard K."/>
            <person name="Vachon A."/>
        </authorList>
    </citation>
    <scope>NUCLEOTIDE SEQUENCE [LARGE SCALE GENOMIC DNA]</scope>
    <source>
        <strain evidence="1 2">NML130969</strain>
    </source>
</reference>
<accession>A0A4Q8M057</accession>
<dbReference type="Proteomes" id="UP000294164">
    <property type="component" value="Unassembled WGS sequence"/>
</dbReference>
<proteinExistence type="predicted"/>
<dbReference type="EMBL" id="SHMG01000012">
    <property type="protein sequence ID" value="TAA38475.1"/>
    <property type="molecule type" value="Genomic_DNA"/>
</dbReference>
<organism evidence="1 2">
    <name type="scientific">Pseudoxanthomonas winnipegensis</name>
    <dbReference type="NCBI Taxonomy" id="2480810"/>
    <lineage>
        <taxon>Bacteria</taxon>
        <taxon>Pseudomonadati</taxon>
        <taxon>Pseudomonadota</taxon>
        <taxon>Gammaproteobacteria</taxon>
        <taxon>Lysobacterales</taxon>
        <taxon>Lysobacteraceae</taxon>
        <taxon>Pseudoxanthomonas</taxon>
    </lineage>
</organism>